<feature type="signal peptide" evidence="1">
    <location>
        <begin position="1"/>
        <end position="18"/>
    </location>
</feature>
<dbReference type="EMBL" id="QMFY01000009">
    <property type="protein sequence ID" value="RAV99803.1"/>
    <property type="molecule type" value="Genomic_DNA"/>
</dbReference>
<dbReference type="OrthoDB" id="1059469at2"/>
<gene>
    <name evidence="2" type="ORF">DQQ10_17315</name>
</gene>
<proteinExistence type="predicted"/>
<evidence type="ECO:0000313" key="3">
    <source>
        <dbReference type="Proteomes" id="UP000251889"/>
    </source>
</evidence>
<keyword evidence="1" id="KW-0732">Signal</keyword>
<evidence type="ECO:0000256" key="1">
    <source>
        <dbReference type="SAM" id="SignalP"/>
    </source>
</evidence>
<keyword evidence="3" id="KW-1185">Reference proteome</keyword>
<reference evidence="2 3" key="1">
    <citation type="submission" date="2018-06" db="EMBL/GenBank/DDBJ databases">
        <title>Chryseolinea flavus sp. nov., a member of the phylum Bacteroidetes isolated from soil.</title>
        <authorList>
            <person name="Li Y."/>
            <person name="Wang J."/>
        </authorList>
    </citation>
    <scope>NUCLEOTIDE SEQUENCE [LARGE SCALE GENOMIC DNA]</scope>
    <source>
        <strain evidence="2 3">SDU1-6</strain>
    </source>
</reference>
<accession>A0A364XZ95</accession>
<organism evidence="2 3">
    <name type="scientific">Pseudochryseolinea flava</name>
    <dbReference type="NCBI Taxonomy" id="2059302"/>
    <lineage>
        <taxon>Bacteria</taxon>
        <taxon>Pseudomonadati</taxon>
        <taxon>Bacteroidota</taxon>
        <taxon>Cytophagia</taxon>
        <taxon>Cytophagales</taxon>
        <taxon>Fulvivirgaceae</taxon>
        <taxon>Pseudochryseolinea</taxon>
    </lineage>
</organism>
<evidence type="ECO:0000313" key="2">
    <source>
        <dbReference type="EMBL" id="RAV99803.1"/>
    </source>
</evidence>
<protein>
    <submittedName>
        <fullName evidence="2">Uncharacterized protein</fullName>
    </submittedName>
</protein>
<dbReference type="RefSeq" id="WP_112748149.1">
    <property type="nucleotide sequence ID" value="NZ_QMFY01000009.1"/>
</dbReference>
<dbReference type="Proteomes" id="UP000251889">
    <property type="component" value="Unassembled WGS sequence"/>
</dbReference>
<sequence length="501" mass="58443">MRCIFFCFALITSLSLSGQVKQSARLELPLYQGESKFEIVPSSNRGLYLYRWISTDQADALELIKLDTAFSVIWRGFLPLDQHLKFLSLKVARDNFYVLFRRENQGRNNFSLYAIEGRTGNFIRHDIKNYITFTPLEFQVTDSAALMAGYFNRVPVVTHFDFRSNRSKILPGLLNEIGELTQVKTNDDGSFNVLIAARNYAGQKTIWIKTYDPSGKLLSNIPLESEDNKTLIFARSLKMENNVQIVAGVFGAQRSDYSRGFFMASIDPSSGMQQIRYYNFHELQNFFKYMKAKREIRVKKRIERRKIKGKRIKFNYRFLVHELVPHNGQFILLGEAFYPHYITADRSGFGFFSPYAYSGAQQLRDGRIFDGYYYTHAVVMGFDVNGDIIWDNSFEINDVKTYTLEQFVRLEIQDDKIVLLYLYENELRTKIIEGNNVVEGKTIEPLTTSSEMDEILKEDHEKGDLNYWYQSFFYAAGIQEINNPKLGRRRVFYVNKISYDF</sequence>
<dbReference type="AlphaFoldDB" id="A0A364XZ95"/>
<comment type="caution">
    <text evidence="2">The sequence shown here is derived from an EMBL/GenBank/DDBJ whole genome shotgun (WGS) entry which is preliminary data.</text>
</comment>
<feature type="chain" id="PRO_5016850815" evidence="1">
    <location>
        <begin position="19"/>
        <end position="501"/>
    </location>
</feature>
<name>A0A364XZ95_9BACT</name>